<evidence type="ECO:0000313" key="4">
    <source>
        <dbReference type="EMBL" id="EMI57408.1"/>
    </source>
</evidence>
<feature type="transmembrane region" description="Helical" evidence="3">
    <location>
        <begin position="134"/>
        <end position="153"/>
    </location>
</feature>
<feature type="compositionally biased region" description="Basic and acidic residues" evidence="2">
    <location>
        <begin position="79"/>
        <end position="94"/>
    </location>
</feature>
<accession>M5UN19</accession>
<feature type="region of interest" description="Disordered" evidence="2">
    <location>
        <begin position="64"/>
        <end position="131"/>
    </location>
</feature>
<dbReference type="OrthoDB" id="281128at2"/>
<dbReference type="RefSeq" id="WP_008675488.1">
    <property type="nucleotide sequence ID" value="NZ_ANOH01000095.1"/>
</dbReference>
<gene>
    <name evidence="4" type="ORF">RSSM_01249</name>
</gene>
<feature type="region of interest" description="Disordered" evidence="2">
    <location>
        <begin position="246"/>
        <end position="297"/>
    </location>
</feature>
<sequence length="653" mass="70197">MSTQNLESVSELVARLGPPPDDIAGVWHDEARTRVATYDANEFDANDPLWEEMLVDDSGGLVIPKQYQTGASQNSESPELNHHTFEPENNHEIPDVDLETESQSSETLIRDGNTDHEPSSTTTPSSRKGLSKPVAVVAGVVALVGVGVGIFAWNSSPDSSTSTAMKTDGGAVASGEPSELSKFGASDSIPATAASELSSDSLATVMDSPSMPSTEPFTEDANVDSSLLGVSLDSFLPSSFASTAGSESIESATGESTSDEASSSLPAAEGVPSTAPNIDTIATATPEDMPSIDIASDDDSLDDEAMLEAAEEQETITIARTESQTLAAELPGLPSKSQTEPPPWTSLVSNEVVPAKDAYQTLTLEFPTDGPLKLRSPDNRGQWNVVAETEEAPIAEIRSRLDDDQESNGLAFRWLPASSTFRRSADLAHARLRGEQGDLVYLRPQLDADAILLGLKKRDEKLKWNLAGPVDGAATRFNVTLHVPDDVAVEWIEPINETSPRKTRGIALLTLKESPEAAALAVRMDVRTTSSLSMRIRYGGRLDPSMPWQWTDAKTIRSTLDAVTRQLQLADEQLLMLDAAISRADKMRARRQEAALEMQRDQIEDAVKGGTTMAKRLAELDQLVALLDADGKITSELNVHWPDGSIQTLLNLR</sequence>
<dbReference type="Proteomes" id="UP000011885">
    <property type="component" value="Unassembled WGS sequence"/>
</dbReference>
<dbReference type="EMBL" id="ANOH01000095">
    <property type="protein sequence ID" value="EMI57408.1"/>
    <property type="molecule type" value="Genomic_DNA"/>
</dbReference>
<comment type="caution">
    <text evidence="4">The sequence shown here is derived from an EMBL/GenBank/DDBJ whole genome shotgun (WGS) entry which is preliminary data.</text>
</comment>
<dbReference type="PATRIC" id="fig|1263870.3.peg.1350"/>
<feature type="compositionally biased region" description="Polar residues" evidence="2">
    <location>
        <begin position="66"/>
        <end position="78"/>
    </location>
</feature>
<dbReference type="AlphaFoldDB" id="M5UN19"/>
<keyword evidence="1" id="KW-0175">Coiled coil</keyword>
<feature type="compositionally biased region" description="Polar residues" evidence="2">
    <location>
        <begin position="246"/>
        <end position="265"/>
    </location>
</feature>
<feature type="compositionally biased region" description="Polar residues" evidence="2">
    <location>
        <begin position="274"/>
        <end position="283"/>
    </location>
</feature>
<feature type="region of interest" description="Disordered" evidence="2">
    <location>
        <begin position="1"/>
        <end position="22"/>
    </location>
</feature>
<evidence type="ECO:0000256" key="2">
    <source>
        <dbReference type="SAM" id="MobiDB-lite"/>
    </source>
</evidence>
<feature type="region of interest" description="Disordered" evidence="2">
    <location>
        <begin position="157"/>
        <end position="220"/>
    </location>
</feature>
<proteinExistence type="predicted"/>
<feature type="coiled-coil region" evidence="1">
    <location>
        <begin position="577"/>
        <end position="606"/>
    </location>
</feature>
<name>M5UN19_9BACT</name>
<evidence type="ECO:0000256" key="1">
    <source>
        <dbReference type="SAM" id="Coils"/>
    </source>
</evidence>
<reference evidence="4 5" key="1">
    <citation type="journal article" date="2013" name="Mar. Genomics">
        <title>Expression of sulfatases in Rhodopirellula baltica and the diversity of sulfatases in the genus Rhodopirellula.</title>
        <authorList>
            <person name="Wegner C.E."/>
            <person name="Richter-Heitmann T."/>
            <person name="Klindworth A."/>
            <person name="Klockow C."/>
            <person name="Richter M."/>
            <person name="Achstetter T."/>
            <person name="Glockner F.O."/>
            <person name="Harder J."/>
        </authorList>
    </citation>
    <scope>NUCLEOTIDE SEQUENCE [LARGE SCALE GENOMIC DNA]</scope>
    <source>
        <strain evidence="4 5">SM41</strain>
    </source>
</reference>
<keyword evidence="3" id="KW-0472">Membrane</keyword>
<feature type="compositionally biased region" description="Polar residues" evidence="2">
    <location>
        <begin position="119"/>
        <end position="128"/>
    </location>
</feature>
<keyword evidence="3" id="KW-1133">Transmembrane helix</keyword>
<organism evidence="4 5">
    <name type="scientific">Rhodopirellula sallentina SM41</name>
    <dbReference type="NCBI Taxonomy" id="1263870"/>
    <lineage>
        <taxon>Bacteria</taxon>
        <taxon>Pseudomonadati</taxon>
        <taxon>Planctomycetota</taxon>
        <taxon>Planctomycetia</taxon>
        <taxon>Pirellulales</taxon>
        <taxon>Pirellulaceae</taxon>
        <taxon>Rhodopirellula</taxon>
    </lineage>
</organism>
<evidence type="ECO:0000313" key="5">
    <source>
        <dbReference type="Proteomes" id="UP000011885"/>
    </source>
</evidence>
<evidence type="ECO:0000256" key="3">
    <source>
        <dbReference type="SAM" id="Phobius"/>
    </source>
</evidence>
<keyword evidence="3 4" id="KW-0812">Transmembrane</keyword>
<keyword evidence="5" id="KW-1185">Reference proteome</keyword>
<protein>
    <submittedName>
        <fullName evidence="4">Transmembrane protein</fullName>
    </submittedName>
</protein>
<feature type="compositionally biased region" description="Basic and acidic residues" evidence="2">
    <location>
        <begin position="108"/>
        <end position="118"/>
    </location>
</feature>